<dbReference type="Proteomes" id="UP000821845">
    <property type="component" value="Chromosome 11"/>
</dbReference>
<reference evidence="1" key="1">
    <citation type="submission" date="2020-05" db="EMBL/GenBank/DDBJ databases">
        <title>Large-scale comparative analyses of tick genomes elucidate their genetic diversity and vector capacities.</title>
        <authorList>
            <person name="Jia N."/>
            <person name="Wang J."/>
            <person name="Shi W."/>
            <person name="Du L."/>
            <person name="Sun Y."/>
            <person name="Zhan W."/>
            <person name="Jiang J."/>
            <person name="Wang Q."/>
            <person name="Zhang B."/>
            <person name="Ji P."/>
            <person name="Sakyi L.B."/>
            <person name="Cui X."/>
            <person name="Yuan T."/>
            <person name="Jiang B."/>
            <person name="Yang W."/>
            <person name="Lam T.T.-Y."/>
            <person name="Chang Q."/>
            <person name="Ding S."/>
            <person name="Wang X."/>
            <person name="Zhu J."/>
            <person name="Ruan X."/>
            <person name="Zhao L."/>
            <person name="Wei J."/>
            <person name="Que T."/>
            <person name="Du C."/>
            <person name="Cheng J."/>
            <person name="Dai P."/>
            <person name="Han X."/>
            <person name="Huang E."/>
            <person name="Gao Y."/>
            <person name="Liu J."/>
            <person name="Shao H."/>
            <person name="Ye R."/>
            <person name="Li L."/>
            <person name="Wei W."/>
            <person name="Wang X."/>
            <person name="Wang C."/>
            <person name="Yang T."/>
            <person name="Huo Q."/>
            <person name="Li W."/>
            <person name="Guo W."/>
            <person name="Chen H."/>
            <person name="Zhou L."/>
            <person name="Ni X."/>
            <person name="Tian J."/>
            <person name="Zhou Y."/>
            <person name="Sheng Y."/>
            <person name="Liu T."/>
            <person name="Pan Y."/>
            <person name="Xia L."/>
            <person name="Li J."/>
            <person name="Zhao F."/>
            <person name="Cao W."/>
        </authorList>
    </citation>
    <scope>NUCLEOTIDE SEQUENCE</scope>
    <source>
        <strain evidence="1">Hyas-2018</strain>
    </source>
</reference>
<organism evidence="1 2">
    <name type="scientific">Hyalomma asiaticum</name>
    <name type="common">Tick</name>
    <dbReference type="NCBI Taxonomy" id="266040"/>
    <lineage>
        <taxon>Eukaryota</taxon>
        <taxon>Metazoa</taxon>
        <taxon>Ecdysozoa</taxon>
        <taxon>Arthropoda</taxon>
        <taxon>Chelicerata</taxon>
        <taxon>Arachnida</taxon>
        <taxon>Acari</taxon>
        <taxon>Parasitiformes</taxon>
        <taxon>Ixodida</taxon>
        <taxon>Ixodoidea</taxon>
        <taxon>Ixodidae</taxon>
        <taxon>Hyalomminae</taxon>
        <taxon>Hyalomma</taxon>
    </lineage>
</organism>
<accession>A0ACB7T268</accession>
<dbReference type="EMBL" id="CM023491">
    <property type="protein sequence ID" value="KAH6941020.1"/>
    <property type="molecule type" value="Genomic_DNA"/>
</dbReference>
<name>A0ACB7T268_HYAAI</name>
<evidence type="ECO:0000313" key="1">
    <source>
        <dbReference type="EMBL" id="KAH6941020.1"/>
    </source>
</evidence>
<sequence>MTTSSYLWHQIGYFYKIKSTCRTWDLATLMTDSTTANRAWRGACPSSPLSSSDDSSPDSRDGSPNYSRPVSSRASRSCDMYNRHLPRGPGKGLLKVDDVTVVTDGEAAPVAHWAFASAAVKATGPTRGKSPFWVTSADNVHGQQQQPTNHEQIRLATAGAGEAQQVERESSVE</sequence>
<evidence type="ECO:0000313" key="2">
    <source>
        <dbReference type="Proteomes" id="UP000821845"/>
    </source>
</evidence>
<comment type="caution">
    <text evidence="1">The sequence shown here is derived from an EMBL/GenBank/DDBJ whole genome shotgun (WGS) entry which is preliminary data.</text>
</comment>
<protein>
    <submittedName>
        <fullName evidence="1">Uncharacterized protein</fullName>
    </submittedName>
</protein>
<keyword evidence="2" id="KW-1185">Reference proteome</keyword>
<gene>
    <name evidence="1" type="ORF">HPB50_012062</name>
</gene>
<proteinExistence type="predicted"/>